<reference evidence="2" key="1">
    <citation type="submission" date="2013-10" db="EMBL/GenBank/DDBJ databases">
        <title>Genomic analysis of the causative agents of coccidiosis in chickens.</title>
        <authorList>
            <person name="Reid A.J."/>
            <person name="Blake D."/>
            <person name="Billington K."/>
            <person name="Browne H."/>
            <person name="Dunn M."/>
            <person name="Hung S."/>
            <person name="Kawahara F."/>
            <person name="Miranda-Saavedra D."/>
            <person name="Mourier T."/>
            <person name="Nagra H."/>
            <person name="Otto T.D."/>
            <person name="Rawlings N."/>
            <person name="Sanchez A."/>
            <person name="Sanders M."/>
            <person name="Subramaniam C."/>
            <person name="Tay Y."/>
            <person name="Dear P."/>
            <person name="Doerig C."/>
            <person name="Gruber A."/>
            <person name="Parkinson J."/>
            <person name="Shirley M."/>
            <person name="Wan K.L."/>
            <person name="Berriman M."/>
            <person name="Tomley F."/>
            <person name="Pain A."/>
        </authorList>
    </citation>
    <scope>NUCLEOTIDE SEQUENCE [LARGE SCALE GENOMIC DNA]</scope>
    <source>
        <strain evidence="2">Houghton</strain>
    </source>
</reference>
<dbReference type="VEuPathDB" id="ToxoDB:ETH_00036275"/>
<keyword evidence="3" id="KW-1185">Reference proteome</keyword>
<feature type="chain" id="PRO_5004672214" evidence="1">
    <location>
        <begin position="24"/>
        <end position="257"/>
    </location>
</feature>
<dbReference type="RefSeq" id="XP_013235158.1">
    <property type="nucleotide sequence ID" value="XM_013379704.1"/>
</dbReference>
<gene>
    <name evidence="2" type="ORF">ETH_00036275</name>
</gene>
<keyword evidence="1" id="KW-0732">Signal</keyword>
<dbReference type="Proteomes" id="UP000030747">
    <property type="component" value="Unassembled WGS sequence"/>
</dbReference>
<dbReference type="VEuPathDB" id="ToxoDB:ETH2_1244400"/>
<protein>
    <submittedName>
        <fullName evidence="2">Uncharacterized protein</fullName>
    </submittedName>
</protein>
<dbReference type="AlphaFoldDB" id="U6L781"/>
<dbReference type="GeneID" id="25256296"/>
<evidence type="ECO:0000256" key="1">
    <source>
        <dbReference type="SAM" id="SignalP"/>
    </source>
</evidence>
<evidence type="ECO:0000313" key="2">
    <source>
        <dbReference type="EMBL" id="CDJ44409.1"/>
    </source>
</evidence>
<name>U6L781_EIMTE</name>
<reference evidence="2" key="2">
    <citation type="submission" date="2013-10" db="EMBL/GenBank/DDBJ databases">
        <authorList>
            <person name="Aslett M."/>
        </authorList>
    </citation>
    <scope>NUCLEOTIDE SEQUENCE [LARGE SCALE GENOMIC DNA]</scope>
    <source>
        <strain evidence="2">Houghton</strain>
    </source>
</reference>
<proteinExistence type="predicted"/>
<feature type="signal peptide" evidence="1">
    <location>
        <begin position="1"/>
        <end position="23"/>
    </location>
</feature>
<evidence type="ECO:0000313" key="3">
    <source>
        <dbReference type="Proteomes" id="UP000030747"/>
    </source>
</evidence>
<dbReference type="EMBL" id="HG677047">
    <property type="protein sequence ID" value="CDJ44409.1"/>
    <property type="molecule type" value="Genomic_DNA"/>
</dbReference>
<accession>U6L781</accession>
<sequence>MALALPLLLRLLPPWLRRERALGGPPGAPLGTGEVSALSSAQQQALQLSSMLQLEGLSPAAAAVADGENHIGLLMQLFSCCCNFWLQQIHDLTDGSGNRSASILNAKGEGSDLQQQQQNENTVQQLQLLQQCCCILHLLLFGDTDGWGESEKPAGDAAKVGPLLEPLVMQLAAANEWKRQQQQQQQPQQSQLQQPPVTSGVVCVSRFAFAAGPAGLRGATLSAASSSRSSSMSCVSVVPFAGGPLGGPCGPQGFGGP</sequence>
<organism evidence="2 3">
    <name type="scientific">Eimeria tenella</name>
    <name type="common">Coccidian parasite</name>
    <dbReference type="NCBI Taxonomy" id="5802"/>
    <lineage>
        <taxon>Eukaryota</taxon>
        <taxon>Sar</taxon>
        <taxon>Alveolata</taxon>
        <taxon>Apicomplexa</taxon>
        <taxon>Conoidasida</taxon>
        <taxon>Coccidia</taxon>
        <taxon>Eucoccidiorida</taxon>
        <taxon>Eimeriorina</taxon>
        <taxon>Eimeriidae</taxon>
        <taxon>Eimeria</taxon>
    </lineage>
</organism>